<feature type="compositionally biased region" description="Basic and acidic residues" evidence="2">
    <location>
        <begin position="265"/>
        <end position="276"/>
    </location>
</feature>
<dbReference type="SMART" id="SM00428">
    <property type="entry name" value="H3"/>
    <property type="match status" value="1"/>
</dbReference>
<feature type="region of interest" description="Disordered" evidence="2">
    <location>
        <begin position="1"/>
        <end position="324"/>
    </location>
</feature>
<dbReference type="Gene3D" id="1.10.20.10">
    <property type="entry name" value="Histone, subunit A"/>
    <property type="match status" value="1"/>
</dbReference>
<keyword evidence="5" id="KW-1185">Reference proteome</keyword>
<name>A0A9J6DXV1_RHIMP</name>
<protein>
    <recommendedName>
        <fullName evidence="3">Core Histone H2A/H2B/H3 domain-containing protein</fullName>
    </recommendedName>
</protein>
<feature type="compositionally biased region" description="Polar residues" evidence="2">
    <location>
        <begin position="252"/>
        <end position="264"/>
    </location>
</feature>
<dbReference type="GO" id="GO:0030527">
    <property type="term" value="F:structural constituent of chromatin"/>
    <property type="evidence" value="ECO:0007669"/>
    <property type="project" value="InterPro"/>
</dbReference>
<dbReference type="InterPro" id="IPR000164">
    <property type="entry name" value="Histone_H3/CENP-A"/>
</dbReference>
<evidence type="ECO:0000256" key="1">
    <source>
        <dbReference type="ARBA" id="ARBA00010343"/>
    </source>
</evidence>
<dbReference type="EMBL" id="JABSTU010000007">
    <property type="protein sequence ID" value="KAH8026592.1"/>
    <property type="molecule type" value="Genomic_DNA"/>
</dbReference>
<sequence>MSSRRSPDNHSGTSSSSSGQPKKAQWFTLAQWAANRSSSTETSLSSTILKTSDQEPDETRGGPSEPDARSRRRLRTSKPKRGDDGSISARRRESAELNRRRGDGSSSEAGPAKKTPHREHGGSSESTAPSPGAPTGEPQGSTRQGSFWSRPYLRGEHGMRPLGRVSSPASTGGQSFRTASHPPDDSPMHAGPIDSPGPSGRQSLEAAPYPREDSPWRRSSSSQQGVAPSAKASAPSSVPESNKPSGARQPEASPQRSSRSTENVRSPRPEEPRDNRASTSPARMSDVTKANTDVGGTSEILERSASRPSGQPKPQQGAMKKARVPPGYRVYREIVRLQSKTRKLIPRRAFARVVREILQRHATDGHDFAMQTLALEALHEASEAVLVQLLEGTNTIAHNARRVTIMPRDMRALLTIIRGHGNMQGSLS</sequence>
<dbReference type="Proteomes" id="UP000821866">
    <property type="component" value="Unassembled WGS sequence"/>
</dbReference>
<evidence type="ECO:0000313" key="4">
    <source>
        <dbReference type="EMBL" id="KAH8026592.1"/>
    </source>
</evidence>
<organism evidence="4 5">
    <name type="scientific">Rhipicephalus microplus</name>
    <name type="common">Cattle tick</name>
    <name type="synonym">Boophilus microplus</name>
    <dbReference type="NCBI Taxonomy" id="6941"/>
    <lineage>
        <taxon>Eukaryota</taxon>
        <taxon>Metazoa</taxon>
        <taxon>Ecdysozoa</taxon>
        <taxon>Arthropoda</taxon>
        <taxon>Chelicerata</taxon>
        <taxon>Arachnida</taxon>
        <taxon>Acari</taxon>
        <taxon>Parasitiformes</taxon>
        <taxon>Ixodida</taxon>
        <taxon>Ixodoidea</taxon>
        <taxon>Ixodidae</taxon>
        <taxon>Rhipicephalinae</taxon>
        <taxon>Rhipicephalus</taxon>
        <taxon>Boophilus</taxon>
    </lineage>
</organism>
<dbReference type="InterPro" id="IPR007125">
    <property type="entry name" value="H2A/H2B/H3"/>
</dbReference>
<feature type="compositionally biased region" description="Low complexity" evidence="2">
    <location>
        <begin position="37"/>
        <end position="51"/>
    </location>
</feature>
<evidence type="ECO:0000313" key="5">
    <source>
        <dbReference type="Proteomes" id="UP000821866"/>
    </source>
</evidence>
<evidence type="ECO:0000256" key="2">
    <source>
        <dbReference type="SAM" id="MobiDB-lite"/>
    </source>
</evidence>
<evidence type="ECO:0000259" key="3">
    <source>
        <dbReference type="Pfam" id="PF00125"/>
    </source>
</evidence>
<feature type="compositionally biased region" description="Basic and acidic residues" evidence="2">
    <location>
        <begin position="80"/>
        <end position="103"/>
    </location>
</feature>
<feature type="compositionally biased region" description="Low complexity" evidence="2">
    <location>
        <begin position="226"/>
        <end position="239"/>
    </location>
</feature>
<gene>
    <name evidence="4" type="ORF">HPB51_022053</name>
</gene>
<feature type="compositionally biased region" description="Basic residues" evidence="2">
    <location>
        <begin position="70"/>
        <end position="79"/>
    </location>
</feature>
<dbReference type="GO" id="GO:0046982">
    <property type="term" value="F:protein heterodimerization activity"/>
    <property type="evidence" value="ECO:0007669"/>
    <property type="project" value="InterPro"/>
</dbReference>
<dbReference type="AlphaFoldDB" id="A0A9J6DXV1"/>
<comment type="caution">
    <text evidence="4">The sequence shown here is derived from an EMBL/GenBank/DDBJ whole genome shotgun (WGS) entry which is preliminary data.</text>
</comment>
<dbReference type="SUPFAM" id="SSF47113">
    <property type="entry name" value="Histone-fold"/>
    <property type="match status" value="1"/>
</dbReference>
<proteinExistence type="inferred from homology"/>
<feature type="compositionally biased region" description="Polar residues" evidence="2">
    <location>
        <begin position="167"/>
        <end position="178"/>
    </location>
</feature>
<feature type="compositionally biased region" description="Polar residues" evidence="2">
    <location>
        <begin position="138"/>
        <end position="147"/>
    </location>
</feature>
<dbReference type="Pfam" id="PF00125">
    <property type="entry name" value="Histone"/>
    <property type="match status" value="1"/>
</dbReference>
<feature type="compositionally biased region" description="Polar residues" evidence="2">
    <location>
        <begin position="277"/>
        <end position="295"/>
    </location>
</feature>
<reference evidence="4" key="2">
    <citation type="submission" date="2021-09" db="EMBL/GenBank/DDBJ databases">
        <authorList>
            <person name="Jia N."/>
            <person name="Wang J."/>
            <person name="Shi W."/>
            <person name="Du L."/>
            <person name="Sun Y."/>
            <person name="Zhan W."/>
            <person name="Jiang J."/>
            <person name="Wang Q."/>
            <person name="Zhang B."/>
            <person name="Ji P."/>
            <person name="Sakyi L.B."/>
            <person name="Cui X."/>
            <person name="Yuan T."/>
            <person name="Jiang B."/>
            <person name="Yang W."/>
            <person name="Lam T.T.-Y."/>
            <person name="Chang Q."/>
            <person name="Ding S."/>
            <person name="Wang X."/>
            <person name="Zhu J."/>
            <person name="Ruan X."/>
            <person name="Zhao L."/>
            <person name="Wei J."/>
            <person name="Que T."/>
            <person name="Du C."/>
            <person name="Cheng J."/>
            <person name="Dai P."/>
            <person name="Han X."/>
            <person name="Huang E."/>
            <person name="Gao Y."/>
            <person name="Liu J."/>
            <person name="Shao H."/>
            <person name="Ye R."/>
            <person name="Li L."/>
            <person name="Wei W."/>
            <person name="Wang X."/>
            <person name="Wang C."/>
            <person name="Huo Q."/>
            <person name="Li W."/>
            <person name="Guo W."/>
            <person name="Chen H."/>
            <person name="Chen S."/>
            <person name="Zhou L."/>
            <person name="Zhou L."/>
            <person name="Ni X."/>
            <person name="Tian J."/>
            <person name="Zhou Y."/>
            <person name="Sheng Y."/>
            <person name="Liu T."/>
            <person name="Pan Y."/>
            <person name="Xia L."/>
            <person name="Li J."/>
            <person name="Zhao F."/>
            <person name="Cao W."/>
        </authorList>
    </citation>
    <scope>NUCLEOTIDE SEQUENCE</scope>
    <source>
        <strain evidence="4">Rmic-2018</strain>
        <tissue evidence="4">Larvae</tissue>
    </source>
</reference>
<feature type="domain" description="Core Histone H2A/H2B/H3" evidence="3">
    <location>
        <begin position="329"/>
        <end position="412"/>
    </location>
</feature>
<dbReference type="InterPro" id="IPR009072">
    <property type="entry name" value="Histone-fold"/>
</dbReference>
<dbReference type="PANTHER" id="PTHR11426">
    <property type="entry name" value="HISTONE H3"/>
    <property type="match status" value="1"/>
</dbReference>
<reference evidence="4" key="1">
    <citation type="journal article" date="2020" name="Cell">
        <title>Large-Scale Comparative Analyses of Tick Genomes Elucidate Their Genetic Diversity and Vector Capacities.</title>
        <authorList>
            <consortium name="Tick Genome and Microbiome Consortium (TIGMIC)"/>
            <person name="Jia N."/>
            <person name="Wang J."/>
            <person name="Shi W."/>
            <person name="Du L."/>
            <person name="Sun Y."/>
            <person name="Zhan W."/>
            <person name="Jiang J.F."/>
            <person name="Wang Q."/>
            <person name="Zhang B."/>
            <person name="Ji P."/>
            <person name="Bell-Sakyi L."/>
            <person name="Cui X.M."/>
            <person name="Yuan T.T."/>
            <person name="Jiang B.G."/>
            <person name="Yang W.F."/>
            <person name="Lam T.T."/>
            <person name="Chang Q.C."/>
            <person name="Ding S.J."/>
            <person name="Wang X.J."/>
            <person name="Zhu J.G."/>
            <person name="Ruan X.D."/>
            <person name="Zhao L."/>
            <person name="Wei J.T."/>
            <person name="Ye R.Z."/>
            <person name="Que T.C."/>
            <person name="Du C.H."/>
            <person name="Zhou Y.H."/>
            <person name="Cheng J.X."/>
            <person name="Dai P.F."/>
            <person name="Guo W.B."/>
            <person name="Han X.H."/>
            <person name="Huang E.J."/>
            <person name="Li L.F."/>
            <person name="Wei W."/>
            <person name="Gao Y.C."/>
            <person name="Liu J.Z."/>
            <person name="Shao H.Z."/>
            <person name="Wang X."/>
            <person name="Wang C.C."/>
            <person name="Yang T.C."/>
            <person name="Huo Q.B."/>
            <person name="Li W."/>
            <person name="Chen H.Y."/>
            <person name="Chen S.E."/>
            <person name="Zhou L.G."/>
            <person name="Ni X.B."/>
            <person name="Tian J.H."/>
            <person name="Sheng Y."/>
            <person name="Liu T."/>
            <person name="Pan Y.S."/>
            <person name="Xia L.Y."/>
            <person name="Li J."/>
            <person name="Zhao F."/>
            <person name="Cao W.C."/>
        </authorList>
    </citation>
    <scope>NUCLEOTIDE SEQUENCE</scope>
    <source>
        <strain evidence="4">Rmic-2018</strain>
    </source>
</reference>
<dbReference type="GO" id="GO:0003677">
    <property type="term" value="F:DNA binding"/>
    <property type="evidence" value="ECO:0007669"/>
    <property type="project" value="InterPro"/>
</dbReference>
<accession>A0A9J6DXV1</accession>
<dbReference type="VEuPathDB" id="VectorBase:LOC119177075"/>
<comment type="similarity">
    <text evidence="1">Belongs to the histone H3 family.</text>
</comment>
<dbReference type="GO" id="GO:0000786">
    <property type="term" value="C:nucleosome"/>
    <property type="evidence" value="ECO:0007669"/>
    <property type="project" value="InterPro"/>
</dbReference>